<feature type="transmembrane region" description="Helical" evidence="1">
    <location>
        <begin position="6"/>
        <end position="26"/>
    </location>
</feature>
<dbReference type="Proteomes" id="UP000011529">
    <property type="component" value="Unassembled WGS sequence"/>
</dbReference>
<name>M2APY9_9BACT</name>
<evidence type="ECO:0000256" key="1">
    <source>
        <dbReference type="SAM" id="Phobius"/>
    </source>
</evidence>
<keyword evidence="1" id="KW-0472">Membrane</keyword>
<accession>M2APY9</accession>
<keyword evidence="1" id="KW-0812">Transmembrane</keyword>
<dbReference type="AlphaFoldDB" id="M2APY9"/>
<comment type="caution">
    <text evidence="2">The sequence shown here is derived from an EMBL/GenBank/DDBJ whole genome shotgun (WGS) entry which is preliminary data.</text>
</comment>
<evidence type="ECO:0000313" key="3">
    <source>
        <dbReference type="Proteomes" id="UP000011529"/>
    </source>
</evidence>
<keyword evidence="1" id="KW-1133">Transmembrane helix</keyword>
<reference evidence="2" key="1">
    <citation type="submission" date="2012-11" db="EMBL/GenBank/DDBJ databases">
        <title>Permanent draft genomes of Rhodopirellula europaea strain SH398 and 6C.</title>
        <authorList>
            <person name="Richter M."/>
            <person name="Richter-Heitmann T."/>
            <person name="Frank C."/>
            <person name="Harder J."/>
            <person name="Glockner F.O."/>
        </authorList>
    </citation>
    <scope>NUCLEOTIDE SEQUENCE</scope>
    <source>
        <strain evidence="2">6C</strain>
    </source>
</reference>
<proteinExistence type="predicted"/>
<organism evidence="2 3">
    <name type="scientific">Rhodopirellula europaea 6C</name>
    <dbReference type="NCBI Taxonomy" id="1263867"/>
    <lineage>
        <taxon>Bacteria</taxon>
        <taxon>Pseudomonadati</taxon>
        <taxon>Planctomycetota</taxon>
        <taxon>Planctomycetia</taxon>
        <taxon>Pirellulales</taxon>
        <taxon>Pirellulaceae</taxon>
        <taxon>Rhodopirellula</taxon>
    </lineage>
</organism>
<reference evidence="2" key="2">
    <citation type="journal article" date="2013" name="Mar. Genomics">
        <title>Expression of sulfatases in Rhodopirellula baltica and the diversity of sulfatases in the genus Rhodopirellula.</title>
        <authorList>
            <person name="Wegner C.E."/>
            <person name="Richter-Heitmann T."/>
            <person name="Klindworth A."/>
            <person name="Klockow C."/>
            <person name="Richter M."/>
            <person name="Achstetter T."/>
            <person name="Glockner F.O."/>
            <person name="Harder J."/>
        </authorList>
    </citation>
    <scope>NUCLEOTIDE SEQUENCE [LARGE SCALE GENOMIC DNA]</scope>
    <source>
        <strain evidence="2">6C</strain>
    </source>
</reference>
<gene>
    <name evidence="2" type="ORF">RE6C_04609</name>
</gene>
<sequence length="51" mass="5632">MKKTLSLRWFIIAGWATAVMVGVRFLRKFCPIFGLSEFVPPIGATSNQASS</sequence>
<protein>
    <submittedName>
        <fullName evidence="2">Uncharacterized protein</fullName>
    </submittedName>
</protein>
<evidence type="ECO:0000313" key="2">
    <source>
        <dbReference type="EMBL" id="EMB14802.1"/>
    </source>
</evidence>
<keyword evidence="3" id="KW-1185">Reference proteome</keyword>
<dbReference type="EMBL" id="ANMO01000211">
    <property type="protein sequence ID" value="EMB14802.1"/>
    <property type="molecule type" value="Genomic_DNA"/>
</dbReference>